<dbReference type="Gene3D" id="3.40.50.1110">
    <property type="entry name" value="SGNH hydrolase"/>
    <property type="match status" value="1"/>
</dbReference>
<dbReference type="InterPro" id="IPR005181">
    <property type="entry name" value="SASA"/>
</dbReference>
<dbReference type="InterPro" id="IPR036514">
    <property type="entry name" value="SGNH_hydro_sf"/>
</dbReference>
<feature type="domain" description="Sialate O-acetylesterase" evidence="2">
    <location>
        <begin position="267"/>
        <end position="387"/>
    </location>
</feature>
<proteinExistence type="predicted"/>
<dbReference type="EMBL" id="DYVE01000072">
    <property type="protein sequence ID" value="HJG27571.1"/>
    <property type="molecule type" value="Genomic_DNA"/>
</dbReference>
<reference evidence="3" key="2">
    <citation type="submission" date="2021-09" db="EMBL/GenBank/DDBJ databases">
        <authorList>
            <person name="Gilroy R."/>
        </authorList>
    </citation>
    <scope>NUCLEOTIDE SEQUENCE</scope>
    <source>
        <strain evidence="3">ChiBcec21-2208</strain>
    </source>
</reference>
<dbReference type="InterPro" id="IPR039329">
    <property type="entry name" value="SIAE"/>
</dbReference>
<evidence type="ECO:0000313" key="4">
    <source>
        <dbReference type="Proteomes" id="UP000782880"/>
    </source>
</evidence>
<evidence type="ECO:0000256" key="1">
    <source>
        <dbReference type="ARBA" id="ARBA00022801"/>
    </source>
</evidence>
<dbReference type="AlphaFoldDB" id="A0A921II83"/>
<evidence type="ECO:0000313" key="3">
    <source>
        <dbReference type="EMBL" id="HJG27571.1"/>
    </source>
</evidence>
<dbReference type="Pfam" id="PF03629">
    <property type="entry name" value="SASA"/>
    <property type="match status" value="1"/>
</dbReference>
<name>A0A921II83_9FIRM</name>
<sequence>MKLQAAAVFSSDMVLQRETAVPVWGAAVPGAVVTVRLTPGGLSARTVAEADGHWMLTLSPQPAGGPFTMVLQSGADTQTFTGVYFGEVWLAGGQSNMELPLSGSRDGETVLAACHDELLHFYETPKVTTTAGAEAAPSRWQIVGPETAANLSAVAYYAARELAHALHVHVGVLECFWGGTYAHCWLPREQLATFPEGRRRLAWYDARVGDKTDEAFEAECAAYQAEVDSWNARIAARRAVEPDVSWTVLNEECGLYPWPPPAGRTGFQRPGNLYESMLRRVCPYALRGFWYYQGEQDEEWPRDYETELTCLVRRWRTDWQDADARLPFLLVQLPMYATGAGENSWPILRDAQAAVARREPNAGLVVLADLGEADNIHPVDKAPVGRRLALLTLETAYDRPVAGHAPQLAGATRQGEKAILRFAHAAGGLKLAGEPSGLELAGTDGNFVPAQAYAAVDTVTLHSPKVPHPSFVRYAWYNFGPARLYGGTGLPAAPFGATPLISV</sequence>
<dbReference type="SUPFAM" id="SSF52266">
    <property type="entry name" value="SGNH hydrolase"/>
    <property type="match status" value="1"/>
</dbReference>
<dbReference type="GO" id="GO:0005975">
    <property type="term" value="P:carbohydrate metabolic process"/>
    <property type="evidence" value="ECO:0007669"/>
    <property type="project" value="TreeGrafter"/>
</dbReference>
<dbReference type="GO" id="GO:0001681">
    <property type="term" value="F:sialate O-acetylesterase activity"/>
    <property type="evidence" value="ECO:0007669"/>
    <property type="project" value="InterPro"/>
</dbReference>
<reference evidence="3" key="1">
    <citation type="journal article" date="2021" name="PeerJ">
        <title>Extensive microbial diversity within the chicken gut microbiome revealed by metagenomics and culture.</title>
        <authorList>
            <person name="Gilroy R."/>
            <person name="Ravi A."/>
            <person name="Getino M."/>
            <person name="Pursley I."/>
            <person name="Horton D.L."/>
            <person name="Alikhan N.F."/>
            <person name="Baker D."/>
            <person name="Gharbi K."/>
            <person name="Hall N."/>
            <person name="Watson M."/>
            <person name="Adriaenssens E.M."/>
            <person name="Foster-Nyarko E."/>
            <person name="Jarju S."/>
            <person name="Secka A."/>
            <person name="Antonio M."/>
            <person name="Oren A."/>
            <person name="Chaudhuri R.R."/>
            <person name="La Ragione R."/>
            <person name="Hildebrand F."/>
            <person name="Pallen M.J."/>
        </authorList>
    </citation>
    <scope>NUCLEOTIDE SEQUENCE</scope>
    <source>
        <strain evidence="3">ChiBcec21-2208</strain>
    </source>
</reference>
<dbReference type="PANTHER" id="PTHR22901">
    <property type="entry name" value="SIALATE O-ACETYLESTERASE"/>
    <property type="match status" value="1"/>
</dbReference>
<evidence type="ECO:0000259" key="2">
    <source>
        <dbReference type="Pfam" id="PF03629"/>
    </source>
</evidence>
<dbReference type="PANTHER" id="PTHR22901:SF0">
    <property type="entry name" value="SIALATE O-ACETYLESTERASE"/>
    <property type="match status" value="1"/>
</dbReference>
<organism evidence="3 4">
    <name type="scientific">Subdoligranulum variabile</name>
    <dbReference type="NCBI Taxonomy" id="214851"/>
    <lineage>
        <taxon>Bacteria</taxon>
        <taxon>Bacillati</taxon>
        <taxon>Bacillota</taxon>
        <taxon>Clostridia</taxon>
        <taxon>Eubacteriales</taxon>
        <taxon>Oscillospiraceae</taxon>
        <taxon>Subdoligranulum</taxon>
    </lineage>
</organism>
<keyword evidence="1" id="KW-0378">Hydrolase</keyword>
<accession>A0A921II83</accession>
<gene>
    <name evidence="3" type="ORF">K8V20_02850</name>
</gene>
<comment type="caution">
    <text evidence="3">The sequence shown here is derived from an EMBL/GenBank/DDBJ whole genome shotgun (WGS) entry which is preliminary data.</text>
</comment>
<protein>
    <submittedName>
        <fullName evidence="3">Sialate O-acetylesterase</fullName>
    </submittedName>
</protein>
<dbReference type="Proteomes" id="UP000782880">
    <property type="component" value="Unassembled WGS sequence"/>
</dbReference>